<evidence type="ECO:0000313" key="1">
    <source>
        <dbReference type="EMBL" id="KKL15155.1"/>
    </source>
</evidence>
<name>A0A0F9B0H4_9ZZZZ</name>
<feature type="non-terminal residue" evidence="1">
    <location>
        <position position="1"/>
    </location>
</feature>
<proteinExistence type="predicted"/>
<sequence>VEFWRSGNPTDFDVAGESTPTLVWSAKRFVPPLIVGPGSLSIYCSGTTPTGFITVVWMEYPESVLA</sequence>
<comment type="caution">
    <text evidence="1">The sequence shown here is derived from an EMBL/GenBank/DDBJ whole genome shotgun (WGS) entry which is preliminary data.</text>
</comment>
<reference evidence="1" key="1">
    <citation type="journal article" date="2015" name="Nature">
        <title>Complex archaea that bridge the gap between prokaryotes and eukaryotes.</title>
        <authorList>
            <person name="Spang A."/>
            <person name="Saw J.H."/>
            <person name="Jorgensen S.L."/>
            <person name="Zaremba-Niedzwiedzka K."/>
            <person name="Martijn J."/>
            <person name="Lind A.E."/>
            <person name="van Eijk R."/>
            <person name="Schleper C."/>
            <person name="Guy L."/>
            <person name="Ettema T.J."/>
        </authorList>
    </citation>
    <scope>NUCLEOTIDE SEQUENCE</scope>
</reference>
<accession>A0A0F9B0H4</accession>
<organism evidence="1">
    <name type="scientific">marine sediment metagenome</name>
    <dbReference type="NCBI Taxonomy" id="412755"/>
    <lineage>
        <taxon>unclassified sequences</taxon>
        <taxon>metagenomes</taxon>
        <taxon>ecological metagenomes</taxon>
    </lineage>
</organism>
<dbReference type="EMBL" id="LAZR01040171">
    <property type="protein sequence ID" value="KKL15155.1"/>
    <property type="molecule type" value="Genomic_DNA"/>
</dbReference>
<gene>
    <name evidence="1" type="ORF">LCGC14_2508420</name>
</gene>
<protein>
    <submittedName>
        <fullName evidence="1">Uncharacterized protein</fullName>
    </submittedName>
</protein>
<dbReference type="AlphaFoldDB" id="A0A0F9B0H4"/>